<dbReference type="OrthoDB" id="4337935at2"/>
<name>A0A505CZP5_9ACTN</name>
<accession>A0A505CZP5</accession>
<feature type="region of interest" description="Disordered" evidence="1">
    <location>
        <begin position="1"/>
        <end position="93"/>
    </location>
</feature>
<proteinExistence type="predicted"/>
<keyword evidence="3" id="KW-1185">Reference proteome</keyword>
<sequence length="93" mass="9422">MGVFARLLRKDGSKSKKSEDASSTEAQADTLTADPEVKAETEDAVKGAAETGTESAATSAEPAETASGDGVEIPKQQSAEAAADNQADEGAHK</sequence>
<feature type="compositionally biased region" description="Basic and acidic residues" evidence="1">
    <location>
        <begin position="8"/>
        <end position="20"/>
    </location>
</feature>
<protein>
    <recommendedName>
        <fullName evidence="4">Gliding motility protein</fullName>
    </recommendedName>
</protein>
<feature type="compositionally biased region" description="Basic and acidic residues" evidence="1">
    <location>
        <begin position="35"/>
        <end position="45"/>
    </location>
</feature>
<comment type="caution">
    <text evidence="2">The sequence shown here is derived from an EMBL/GenBank/DDBJ whole genome shotgun (WGS) entry which is preliminary data.</text>
</comment>
<evidence type="ECO:0008006" key="4">
    <source>
        <dbReference type="Google" id="ProtNLM"/>
    </source>
</evidence>
<reference evidence="2 3" key="1">
    <citation type="submission" date="2019-06" db="EMBL/GenBank/DDBJ databases">
        <title>Streptomyces sporangiiformans sp. nov., a novel actinomycete isolated from soil in Mount Song.</title>
        <authorList>
            <person name="Han L."/>
        </authorList>
    </citation>
    <scope>NUCLEOTIDE SEQUENCE [LARGE SCALE GENOMIC DNA]</scope>
    <source>
        <strain evidence="2 3">NEAU-SSA 1</strain>
    </source>
</reference>
<dbReference type="EMBL" id="VCHX02000345">
    <property type="protein sequence ID" value="TPQ15927.1"/>
    <property type="molecule type" value="Genomic_DNA"/>
</dbReference>
<feature type="compositionally biased region" description="Polar residues" evidence="1">
    <location>
        <begin position="21"/>
        <end position="30"/>
    </location>
</feature>
<dbReference type="Proteomes" id="UP000317378">
    <property type="component" value="Unassembled WGS sequence"/>
</dbReference>
<evidence type="ECO:0000313" key="2">
    <source>
        <dbReference type="EMBL" id="TPQ15927.1"/>
    </source>
</evidence>
<feature type="compositionally biased region" description="Low complexity" evidence="1">
    <location>
        <begin position="47"/>
        <end position="68"/>
    </location>
</feature>
<organism evidence="2 3">
    <name type="scientific">Streptomyces sporangiiformans</name>
    <dbReference type="NCBI Taxonomy" id="2315329"/>
    <lineage>
        <taxon>Bacteria</taxon>
        <taxon>Bacillati</taxon>
        <taxon>Actinomycetota</taxon>
        <taxon>Actinomycetes</taxon>
        <taxon>Kitasatosporales</taxon>
        <taxon>Streptomycetaceae</taxon>
        <taxon>Streptomyces</taxon>
    </lineage>
</organism>
<dbReference type="AlphaFoldDB" id="A0A505CZP5"/>
<evidence type="ECO:0000256" key="1">
    <source>
        <dbReference type="SAM" id="MobiDB-lite"/>
    </source>
</evidence>
<gene>
    <name evidence="2" type="ORF">FGD71_044610</name>
</gene>
<evidence type="ECO:0000313" key="3">
    <source>
        <dbReference type="Proteomes" id="UP000317378"/>
    </source>
</evidence>